<dbReference type="AlphaFoldDB" id="A0A1G4SG29"/>
<evidence type="ECO:0008006" key="5">
    <source>
        <dbReference type="Google" id="ProtNLM"/>
    </source>
</evidence>
<organism evidence="3 4">
    <name type="scientific">Asticcacaulis taihuensis</name>
    <dbReference type="NCBI Taxonomy" id="260084"/>
    <lineage>
        <taxon>Bacteria</taxon>
        <taxon>Pseudomonadati</taxon>
        <taxon>Pseudomonadota</taxon>
        <taxon>Alphaproteobacteria</taxon>
        <taxon>Caulobacterales</taxon>
        <taxon>Caulobacteraceae</taxon>
        <taxon>Asticcacaulis</taxon>
    </lineage>
</organism>
<keyword evidence="2" id="KW-0812">Transmembrane</keyword>
<sequence length="238" mass="25995">MTQTGATDSASRAVAGVGHGSANTPVDAAEAKRLIGQVNGSHDLQTTFTAMPKPDLKALEFWNRVFKNIGEFFEKVASVFKPLAPVMPYILVALALALIALLLSPFVRMMITSRFQRLFARDHLRADAPWRPTREAVVALLGDIDKLAAEGSYDEAIHLLLVRSVADINAFRPDLVRKHYSARDIRSHPLLPEAARPAFTEIVRCVEKSYFAGIAATRADFDACRAAYTAFVAAEGIA</sequence>
<protein>
    <recommendedName>
        <fullName evidence="5">DUF4129 domain-containing protein</fullName>
    </recommendedName>
</protein>
<reference evidence="4" key="1">
    <citation type="submission" date="2016-10" db="EMBL/GenBank/DDBJ databases">
        <authorList>
            <person name="Varghese N."/>
            <person name="Submissions S."/>
        </authorList>
    </citation>
    <scope>NUCLEOTIDE SEQUENCE [LARGE SCALE GENOMIC DNA]</scope>
    <source>
        <strain evidence="4">CGMCC 1.3431</strain>
    </source>
</reference>
<keyword evidence="2" id="KW-1133">Transmembrane helix</keyword>
<dbReference type="STRING" id="260084.SAMN02927928_2672"/>
<evidence type="ECO:0000313" key="3">
    <source>
        <dbReference type="EMBL" id="SCW68172.1"/>
    </source>
</evidence>
<dbReference type="EMBL" id="FMTS01000004">
    <property type="protein sequence ID" value="SCW68172.1"/>
    <property type="molecule type" value="Genomic_DNA"/>
</dbReference>
<dbReference type="RefSeq" id="WP_245679004.1">
    <property type="nucleotide sequence ID" value="NZ_CBCRYE010000002.1"/>
</dbReference>
<keyword evidence="2" id="KW-0472">Membrane</keyword>
<name>A0A1G4SG29_9CAUL</name>
<feature type="region of interest" description="Disordered" evidence="1">
    <location>
        <begin position="1"/>
        <end position="21"/>
    </location>
</feature>
<evidence type="ECO:0000313" key="4">
    <source>
        <dbReference type="Proteomes" id="UP000199150"/>
    </source>
</evidence>
<dbReference type="Proteomes" id="UP000199150">
    <property type="component" value="Unassembled WGS sequence"/>
</dbReference>
<gene>
    <name evidence="3" type="ORF">SAMN02927928_2672</name>
</gene>
<evidence type="ECO:0000256" key="1">
    <source>
        <dbReference type="SAM" id="MobiDB-lite"/>
    </source>
</evidence>
<proteinExistence type="predicted"/>
<feature type="transmembrane region" description="Helical" evidence="2">
    <location>
        <begin position="86"/>
        <end position="107"/>
    </location>
</feature>
<feature type="compositionally biased region" description="Polar residues" evidence="1">
    <location>
        <begin position="1"/>
        <end position="10"/>
    </location>
</feature>
<accession>A0A1G4SG29</accession>
<keyword evidence="4" id="KW-1185">Reference proteome</keyword>
<evidence type="ECO:0000256" key="2">
    <source>
        <dbReference type="SAM" id="Phobius"/>
    </source>
</evidence>